<reference evidence="2 3" key="1">
    <citation type="journal article" date="2015" name="Stand. Genomic Sci.">
        <title>Genomic Encyclopedia of Bacterial and Archaeal Type Strains, Phase III: the genomes of soil and plant-associated and newly described type strains.</title>
        <authorList>
            <person name="Whitman W.B."/>
            <person name="Woyke T."/>
            <person name="Klenk H.P."/>
            <person name="Zhou Y."/>
            <person name="Lilburn T.G."/>
            <person name="Beck B.J."/>
            <person name="De Vos P."/>
            <person name="Vandamme P."/>
            <person name="Eisen J.A."/>
            <person name="Garrity G."/>
            <person name="Hugenholtz P."/>
            <person name="Kyrpides N.C."/>
        </authorList>
    </citation>
    <scope>NUCLEOTIDE SEQUENCE [LARGE SCALE GENOMIC DNA]</scope>
    <source>
        <strain evidence="2 3">CGMCC 1.10822</strain>
    </source>
</reference>
<keyword evidence="1" id="KW-0472">Membrane</keyword>
<protein>
    <submittedName>
        <fullName evidence="2">Uncharacterized protein</fullName>
    </submittedName>
</protein>
<keyword evidence="1" id="KW-1133">Transmembrane helix</keyword>
<evidence type="ECO:0000313" key="3">
    <source>
        <dbReference type="Proteomes" id="UP000318431"/>
    </source>
</evidence>
<keyword evidence="3" id="KW-1185">Reference proteome</keyword>
<name>A0A562QYA5_9BURK</name>
<organism evidence="2 3">
    <name type="scientific">Pseudoduganella lurida</name>
    <dbReference type="NCBI Taxonomy" id="1036180"/>
    <lineage>
        <taxon>Bacteria</taxon>
        <taxon>Pseudomonadati</taxon>
        <taxon>Pseudomonadota</taxon>
        <taxon>Betaproteobacteria</taxon>
        <taxon>Burkholderiales</taxon>
        <taxon>Oxalobacteraceae</taxon>
        <taxon>Telluria group</taxon>
        <taxon>Pseudoduganella</taxon>
    </lineage>
</organism>
<feature type="transmembrane region" description="Helical" evidence="1">
    <location>
        <begin position="47"/>
        <end position="68"/>
    </location>
</feature>
<comment type="caution">
    <text evidence="2">The sequence shown here is derived from an EMBL/GenBank/DDBJ whole genome shotgun (WGS) entry which is preliminary data.</text>
</comment>
<evidence type="ECO:0000256" key="1">
    <source>
        <dbReference type="SAM" id="Phobius"/>
    </source>
</evidence>
<dbReference type="AlphaFoldDB" id="A0A562QYA5"/>
<accession>A0A562QYA5</accession>
<dbReference type="EMBL" id="VLLB01000012">
    <property type="protein sequence ID" value="TWI61116.1"/>
    <property type="molecule type" value="Genomic_DNA"/>
</dbReference>
<dbReference type="OrthoDB" id="8759290at2"/>
<dbReference type="RefSeq" id="WP_145652613.1">
    <property type="nucleotide sequence ID" value="NZ_VLLB01000012.1"/>
</dbReference>
<sequence>MKKLLAVTVIVLLCIAASNLLDASFHPAWDNDWQMYMGGEEIDGPFGFLMGALMAGGGLLIAAVVLVCVAAFIGVLFAGLGIMAVAGFAILAALLVVALGAALSPLLVPVALVVGLCWFFNRRNKRRATVKEAAV</sequence>
<feature type="transmembrane region" description="Helical" evidence="1">
    <location>
        <begin position="102"/>
        <end position="121"/>
    </location>
</feature>
<gene>
    <name evidence="2" type="ORF">IP91_04703</name>
</gene>
<proteinExistence type="predicted"/>
<keyword evidence="1" id="KW-0812">Transmembrane</keyword>
<evidence type="ECO:0000313" key="2">
    <source>
        <dbReference type="EMBL" id="TWI61116.1"/>
    </source>
</evidence>
<feature type="transmembrane region" description="Helical" evidence="1">
    <location>
        <begin position="75"/>
        <end position="96"/>
    </location>
</feature>
<dbReference type="Proteomes" id="UP000318431">
    <property type="component" value="Unassembled WGS sequence"/>
</dbReference>